<dbReference type="RefSeq" id="WP_136414424.1">
    <property type="nucleotide sequence ID" value="NZ_CAXHQF010000007.1"/>
</dbReference>
<keyword evidence="1" id="KW-0808">Transferase</keyword>
<keyword evidence="2" id="KW-1185">Reference proteome</keyword>
<evidence type="ECO:0000313" key="2">
    <source>
        <dbReference type="Proteomes" id="UP000297149"/>
    </source>
</evidence>
<dbReference type="Gene3D" id="3.40.630.30">
    <property type="match status" value="1"/>
</dbReference>
<dbReference type="InterPro" id="IPR039968">
    <property type="entry name" value="BcerS-like"/>
</dbReference>
<reference evidence="2" key="1">
    <citation type="submission" date="2019-02" db="EMBL/GenBank/DDBJ databases">
        <title>Isolation and identification of novel species under the genus Muribaculum.</title>
        <authorList>
            <person name="Miyake S."/>
            <person name="Ding Y."/>
            <person name="Low A."/>
            <person name="Soh M."/>
            <person name="Seedorf H."/>
        </authorList>
    </citation>
    <scope>NUCLEOTIDE SEQUENCE [LARGE SCALE GENOMIC DNA]</scope>
    <source>
        <strain evidence="2">H5</strain>
    </source>
</reference>
<dbReference type="InterPro" id="IPR016181">
    <property type="entry name" value="Acyl_CoA_acyltransferase"/>
</dbReference>
<dbReference type="Proteomes" id="UP000297149">
    <property type="component" value="Chromosome"/>
</dbReference>
<dbReference type="KEGG" id="ddb:E7747_04690"/>
<organism evidence="1 2">
    <name type="scientific">Duncaniella dubosii</name>
    <dbReference type="NCBI Taxonomy" id="2518971"/>
    <lineage>
        <taxon>Bacteria</taxon>
        <taxon>Pseudomonadati</taxon>
        <taxon>Bacteroidota</taxon>
        <taxon>Bacteroidia</taxon>
        <taxon>Bacteroidales</taxon>
        <taxon>Muribaculaceae</taxon>
        <taxon>Duncaniella</taxon>
    </lineage>
</organism>
<dbReference type="AlphaFoldDB" id="A0A4P7W180"/>
<dbReference type="SUPFAM" id="SSF55729">
    <property type="entry name" value="Acyl-CoA N-acyltransferases (Nat)"/>
    <property type="match status" value="1"/>
</dbReference>
<dbReference type="EMBL" id="CP039396">
    <property type="protein sequence ID" value="QCD41641.1"/>
    <property type="molecule type" value="Genomic_DNA"/>
</dbReference>
<sequence>MSVTIKAIEPTKREIKKYVRFGNSLYKGNDYFVPTLVFDEVHTLLPDKNPAFEYCRAQSFMAYRDGKPVGRITAIINDRLNESTGRKEARFGFVDFVDDPEVSDMLFATAEEWARDRGMTEMIGPMGFTDMDREGMLVEGFNEMGTMATIYNYDYYPAHVERLGYRKDTDWVEYRITVPDKVPEKMTRIAEIVLKKYDLRILKYTSGKKIKADYGQALFQLINEAYADLYGYCTLSEKQIDYYIDMYLSILRLEYVSVVVDSKGELIGVGITIPSLAKALQKSGGSLFPTGWYHILRDMKGQNEVIDLLLIAVKPEYQSKGVNSLFFYDLLNIFIKNGIKYAETNLELESNTKVQSQWDYFEKRQHRRRRAFRKKL</sequence>
<dbReference type="PANTHER" id="PTHR41368">
    <property type="entry name" value="PROTEIN YGHO"/>
    <property type="match status" value="1"/>
</dbReference>
<accession>A0A4P7W180</accession>
<evidence type="ECO:0000313" key="1">
    <source>
        <dbReference type="EMBL" id="QCD41641.1"/>
    </source>
</evidence>
<gene>
    <name evidence="1" type="ORF">E7747_04690</name>
</gene>
<protein>
    <submittedName>
        <fullName evidence="1">N-acetyltransferase</fullName>
    </submittedName>
</protein>
<dbReference type="GO" id="GO:0016740">
    <property type="term" value="F:transferase activity"/>
    <property type="evidence" value="ECO:0007669"/>
    <property type="project" value="UniProtKB-KW"/>
</dbReference>
<dbReference type="PANTHER" id="PTHR41368:SF1">
    <property type="entry name" value="PROTEIN YGHO"/>
    <property type="match status" value="1"/>
</dbReference>
<proteinExistence type="predicted"/>
<name>A0A4P7W180_9BACT</name>